<evidence type="ECO:0000256" key="2">
    <source>
        <dbReference type="ARBA" id="ARBA00022472"/>
    </source>
</evidence>
<organism evidence="4 5">
    <name type="scientific">Volvox africanus</name>
    <dbReference type="NCBI Taxonomy" id="51714"/>
    <lineage>
        <taxon>Eukaryota</taxon>
        <taxon>Viridiplantae</taxon>
        <taxon>Chlorophyta</taxon>
        <taxon>core chlorophytes</taxon>
        <taxon>Chlorophyceae</taxon>
        <taxon>CS clade</taxon>
        <taxon>Chlamydomonadales</taxon>
        <taxon>Volvocaceae</taxon>
        <taxon>Volvox</taxon>
    </lineage>
</organism>
<sequence>MLTARQPLELPVTKSLDHDLSGLARRHGPALHVKIDSHRVVERRATEFRRLQRQFNGIVTGTSRFQDDSLAAWRSESYIPARQRWCPRLERDVQAVCSEAGLSTAAAAAVIDASRRGVIPQNPGVLLSRLLRFQDLLTDPLGRRGVLCVLRAAPSLLRYSPETLRWNIDMLAALLPDADAAAAAVRRAPMLLGASAITLWGNFEGLRRLLRLDHDAALRLITRAPRLLLNSRGALEGRLEALTVLAGGAPHRAVAAAVARQPALLGYFPGTLERNLRAIAAALVVPFARVQPLLLKQPALVMLARGSLRERVASLRDAAGLYDNADLASVVLRQPSLLTLSPETVRHKIDVVTQVLELEDRPDELRTVLRGAPQVLTLAADSIRTKAAALRAAVAPYPALRAQLLRAPPQTVAMWLCLSSRRYEHVRAVAEAALTATEAEATLGVPGVTESATTQASASIDVAGGSASRRARMEAVKAVGASRMATATMEWKGKSYGSAADADACRCADDVQGGGGYGGVADVKVSTQMTTKRRRGRLQLVPVVDPIEAARRRQQECLPESDIVTVVHGGALVSEAAAASATAVSATGMDNEEGVERGFLTRPRLSLYALLRAGGLVEAPGTAAAVAAPAAEAAGPITPEAEIFAMATAAHSVSTAAEVPELAVAAAVPRGHRRTAAARAVMHTLK</sequence>
<evidence type="ECO:0000313" key="4">
    <source>
        <dbReference type="EMBL" id="GIL53610.1"/>
    </source>
</evidence>
<name>A0A8J4B4N3_9CHLO</name>
<dbReference type="InterPro" id="IPR003690">
    <property type="entry name" value="MTERF"/>
</dbReference>
<gene>
    <name evidence="4" type="ORF">Vafri_9224</name>
</gene>
<dbReference type="Proteomes" id="UP000747399">
    <property type="component" value="Unassembled WGS sequence"/>
</dbReference>
<comment type="similarity">
    <text evidence="1">Belongs to the mTERF family.</text>
</comment>
<keyword evidence="3" id="KW-0809">Transit peptide</keyword>
<comment type="caution">
    <text evidence="4">The sequence shown here is derived from an EMBL/GenBank/DDBJ whole genome shotgun (WGS) entry which is preliminary data.</text>
</comment>
<evidence type="ECO:0000256" key="1">
    <source>
        <dbReference type="ARBA" id="ARBA00007692"/>
    </source>
</evidence>
<dbReference type="GO" id="GO:0006353">
    <property type="term" value="P:DNA-templated transcription termination"/>
    <property type="evidence" value="ECO:0007669"/>
    <property type="project" value="UniProtKB-KW"/>
</dbReference>
<dbReference type="GO" id="GO:0003676">
    <property type="term" value="F:nucleic acid binding"/>
    <property type="evidence" value="ECO:0007669"/>
    <property type="project" value="InterPro"/>
</dbReference>
<dbReference type="PANTHER" id="PTHR13068">
    <property type="entry name" value="CGI-12 PROTEIN-RELATED"/>
    <property type="match status" value="1"/>
</dbReference>
<protein>
    <submittedName>
        <fullName evidence="4">Uncharacterized protein</fullName>
    </submittedName>
</protein>
<keyword evidence="2" id="KW-0804">Transcription</keyword>
<reference evidence="4" key="1">
    <citation type="journal article" date="2021" name="Proc. Natl. Acad. Sci. U.S.A.">
        <title>Three genomes in the algal genus Volvox reveal the fate of a haploid sex-determining region after a transition to homothallism.</title>
        <authorList>
            <person name="Yamamoto K."/>
            <person name="Hamaji T."/>
            <person name="Kawai-Toyooka H."/>
            <person name="Matsuzaki R."/>
            <person name="Takahashi F."/>
            <person name="Nishimura Y."/>
            <person name="Kawachi M."/>
            <person name="Noguchi H."/>
            <person name="Minakuchi Y."/>
            <person name="Umen J.G."/>
            <person name="Toyoda A."/>
            <person name="Nozaki H."/>
        </authorList>
    </citation>
    <scope>NUCLEOTIDE SEQUENCE</scope>
    <source>
        <strain evidence="4">NIES-3780</strain>
    </source>
</reference>
<evidence type="ECO:0000313" key="5">
    <source>
        <dbReference type="Proteomes" id="UP000747399"/>
    </source>
</evidence>
<proteinExistence type="inferred from homology"/>
<feature type="non-terminal residue" evidence="4">
    <location>
        <position position="686"/>
    </location>
</feature>
<keyword evidence="5" id="KW-1185">Reference proteome</keyword>
<evidence type="ECO:0000256" key="3">
    <source>
        <dbReference type="ARBA" id="ARBA00022946"/>
    </source>
</evidence>
<dbReference type="PANTHER" id="PTHR13068:SF219">
    <property type="entry name" value="MITOCHONDRIAL TRANSCRIPTION TERMINATION FACTOR FAMILY PROTEIN"/>
    <property type="match status" value="1"/>
</dbReference>
<dbReference type="Gene3D" id="1.25.70.10">
    <property type="entry name" value="Transcription termination factor 3, mitochondrial"/>
    <property type="match status" value="2"/>
</dbReference>
<dbReference type="InterPro" id="IPR038538">
    <property type="entry name" value="MTERF_sf"/>
</dbReference>
<keyword evidence="2" id="KW-0806">Transcription termination</keyword>
<dbReference type="EMBL" id="BNCO01000015">
    <property type="protein sequence ID" value="GIL53610.1"/>
    <property type="molecule type" value="Genomic_DNA"/>
</dbReference>
<keyword evidence="2" id="KW-0805">Transcription regulation</keyword>
<accession>A0A8J4B4N3</accession>
<dbReference type="AlphaFoldDB" id="A0A8J4B4N3"/>